<dbReference type="RefSeq" id="WP_092681856.1">
    <property type="nucleotide sequence ID" value="NZ_FODT01000002.1"/>
</dbReference>
<dbReference type="Proteomes" id="UP000199615">
    <property type="component" value="Unassembled WGS sequence"/>
</dbReference>
<dbReference type="EMBL" id="FODT01000002">
    <property type="protein sequence ID" value="SEO28228.1"/>
    <property type="molecule type" value="Genomic_DNA"/>
</dbReference>
<organism evidence="1 2">
    <name type="scientific">Rhodopseudomonas pseudopalustris</name>
    <dbReference type="NCBI Taxonomy" id="1513892"/>
    <lineage>
        <taxon>Bacteria</taxon>
        <taxon>Pseudomonadati</taxon>
        <taxon>Pseudomonadota</taxon>
        <taxon>Alphaproteobacteria</taxon>
        <taxon>Hyphomicrobiales</taxon>
        <taxon>Nitrobacteraceae</taxon>
        <taxon>Rhodopseudomonas</taxon>
    </lineage>
</organism>
<dbReference type="OrthoDB" id="7960540at2"/>
<keyword evidence="2" id="KW-1185">Reference proteome</keyword>
<accession>A0A1H8NFH9</accession>
<name>A0A1H8NFH9_9BRAD</name>
<proteinExistence type="predicted"/>
<gene>
    <name evidence="1" type="ORF">SAMN05444123_10275</name>
</gene>
<evidence type="ECO:0000313" key="2">
    <source>
        <dbReference type="Proteomes" id="UP000199615"/>
    </source>
</evidence>
<dbReference type="AlphaFoldDB" id="A0A1H8NFH9"/>
<evidence type="ECO:0000313" key="1">
    <source>
        <dbReference type="EMBL" id="SEO28228.1"/>
    </source>
</evidence>
<protein>
    <submittedName>
        <fullName evidence="1">Uncharacterized protein</fullName>
    </submittedName>
</protein>
<sequence>MPLSTDDLTKLDALLGGADAHVGTLSLIRQQFPGLSLTQCDASDIDQEQPFRIYPRFNVYLVDRSDHCWAITGNPAQATGLVVAHHKAAATSLAS</sequence>
<reference evidence="2" key="1">
    <citation type="submission" date="2016-10" db="EMBL/GenBank/DDBJ databases">
        <authorList>
            <person name="Varghese N."/>
            <person name="Submissions S."/>
        </authorList>
    </citation>
    <scope>NUCLEOTIDE SEQUENCE [LARGE SCALE GENOMIC DNA]</scope>
    <source>
        <strain evidence="2">DSM 123</strain>
    </source>
</reference>